<dbReference type="InterPro" id="IPR002104">
    <property type="entry name" value="Integrase_catalytic"/>
</dbReference>
<evidence type="ECO:0000256" key="1">
    <source>
        <dbReference type="ARBA" id="ARBA00008857"/>
    </source>
</evidence>
<comment type="similarity">
    <text evidence="1">Belongs to the 'phage' integrase family.</text>
</comment>
<evidence type="ECO:0000313" key="6">
    <source>
        <dbReference type="Proteomes" id="UP000541425"/>
    </source>
</evidence>
<dbReference type="GO" id="GO:0006310">
    <property type="term" value="P:DNA recombination"/>
    <property type="evidence" value="ECO:0007669"/>
    <property type="project" value="UniProtKB-KW"/>
</dbReference>
<dbReference type="Gene3D" id="1.10.150.130">
    <property type="match status" value="1"/>
</dbReference>
<evidence type="ECO:0000259" key="4">
    <source>
        <dbReference type="PROSITE" id="PS51898"/>
    </source>
</evidence>
<evidence type="ECO:0000256" key="2">
    <source>
        <dbReference type="ARBA" id="ARBA00023125"/>
    </source>
</evidence>
<dbReference type="PROSITE" id="PS51898">
    <property type="entry name" value="TYR_RECOMBINASE"/>
    <property type="match status" value="1"/>
</dbReference>
<dbReference type="InterPro" id="IPR025269">
    <property type="entry name" value="SAM-like_dom"/>
</dbReference>
<dbReference type="InterPro" id="IPR013762">
    <property type="entry name" value="Integrase-like_cat_sf"/>
</dbReference>
<dbReference type="AlphaFoldDB" id="A0A7W5YE55"/>
<dbReference type="PANTHER" id="PTHR30349">
    <property type="entry name" value="PHAGE INTEGRASE-RELATED"/>
    <property type="match status" value="1"/>
</dbReference>
<comment type="caution">
    <text evidence="5">The sequence shown here is derived from an EMBL/GenBank/DDBJ whole genome shotgun (WGS) entry which is preliminary data.</text>
</comment>
<evidence type="ECO:0000256" key="3">
    <source>
        <dbReference type="ARBA" id="ARBA00023172"/>
    </source>
</evidence>
<reference evidence="5 6" key="1">
    <citation type="submission" date="2020-08" db="EMBL/GenBank/DDBJ databases">
        <title>Genomic Encyclopedia of Type Strains, Phase IV (KMG-IV): sequencing the most valuable type-strain genomes for metagenomic binning, comparative biology and taxonomic classification.</title>
        <authorList>
            <person name="Goeker M."/>
        </authorList>
    </citation>
    <scope>NUCLEOTIDE SEQUENCE [LARGE SCALE GENOMIC DNA]</scope>
    <source>
        <strain evidence="5 6">DSM 22548</strain>
    </source>
</reference>
<dbReference type="GO" id="GO:0003677">
    <property type="term" value="F:DNA binding"/>
    <property type="evidence" value="ECO:0007669"/>
    <property type="project" value="UniProtKB-KW"/>
</dbReference>
<dbReference type="GO" id="GO:0015074">
    <property type="term" value="P:DNA integration"/>
    <property type="evidence" value="ECO:0007669"/>
    <property type="project" value="InterPro"/>
</dbReference>
<dbReference type="SUPFAM" id="SSF56349">
    <property type="entry name" value="DNA breaking-rejoining enzymes"/>
    <property type="match status" value="1"/>
</dbReference>
<protein>
    <submittedName>
        <fullName evidence="5">Site-specific recombinase XerD</fullName>
    </submittedName>
</protein>
<dbReference type="Pfam" id="PF13102">
    <property type="entry name" value="Phage_int_SAM_5"/>
    <property type="match status" value="1"/>
</dbReference>
<dbReference type="Proteomes" id="UP000541425">
    <property type="component" value="Unassembled WGS sequence"/>
</dbReference>
<accession>A0A7W5YE55</accession>
<organism evidence="5 6">
    <name type="scientific">Alloprevotella rava</name>
    <dbReference type="NCBI Taxonomy" id="671218"/>
    <lineage>
        <taxon>Bacteria</taxon>
        <taxon>Pseudomonadati</taxon>
        <taxon>Bacteroidota</taxon>
        <taxon>Bacteroidia</taxon>
        <taxon>Bacteroidales</taxon>
        <taxon>Prevotellaceae</taxon>
        <taxon>Alloprevotella</taxon>
    </lineage>
</organism>
<dbReference type="Pfam" id="PF00589">
    <property type="entry name" value="Phage_integrase"/>
    <property type="match status" value="1"/>
</dbReference>
<evidence type="ECO:0000313" key="5">
    <source>
        <dbReference type="EMBL" id="MBB3702984.1"/>
    </source>
</evidence>
<feature type="domain" description="Tyr recombinase" evidence="4">
    <location>
        <begin position="196"/>
        <end position="371"/>
    </location>
</feature>
<dbReference type="InterPro" id="IPR011010">
    <property type="entry name" value="DNA_brk_join_enz"/>
</dbReference>
<dbReference type="Gene3D" id="1.10.443.10">
    <property type="entry name" value="Intergrase catalytic core"/>
    <property type="match status" value="1"/>
</dbReference>
<dbReference type="CDD" id="cd01185">
    <property type="entry name" value="INTN1_C_like"/>
    <property type="match status" value="1"/>
</dbReference>
<name>A0A7W5YE55_9BACT</name>
<dbReference type="Pfam" id="PF17293">
    <property type="entry name" value="Arm-DNA-bind_5"/>
    <property type="match status" value="1"/>
</dbReference>
<dbReference type="PANTHER" id="PTHR30349:SF64">
    <property type="entry name" value="PROPHAGE INTEGRASE INTD-RELATED"/>
    <property type="match status" value="1"/>
</dbReference>
<keyword evidence="2" id="KW-0238">DNA-binding</keyword>
<keyword evidence="3" id="KW-0233">DNA recombination</keyword>
<sequence>MGRITYNRTMAQFSSKLSCLPKLWNVRESRLNGKSHEAVATNAKLEQLLLSVQRAYQTLCDRGIESSAKEIKEQFQGSMQNRTTFLQRYDQMVEDEKQLVGVEITARWHSMYYMLRKHLQVFIQERYHTGDITFGQLTEDFLDGLHQYSVGKHGHSQSYYRKMALAVKKVCRLAFREGIIDRPLFDLVKIDRGENKQPRALDRAFLDKIRQIRLEEDETELTLARNLFLFTCNTGTAFCDMMNLRKEHLVQDDAGAMWLKFRRQKTNTLCRVKLLPQAVALLDTYHSDERDTLLPTISYETYRFLLKALQLRAGIAIPLTAHIGRHTFATLITLENGVPIETVSKMLGHSKIETTERYAHVTPKKVFEEFGRFLSFTADLTLSL</sequence>
<dbReference type="InterPro" id="IPR050090">
    <property type="entry name" value="Tyrosine_recombinase_XerCD"/>
</dbReference>
<dbReference type="InterPro" id="IPR035386">
    <property type="entry name" value="Arm-DNA-bind_5"/>
</dbReference>
<gene>
    <name evidence="5" type="ORF">FHS60_001457</name>
</gene>
<dbReference type="EMBL" id="JACICA010000007">
    <property type="protein sequence ID" value="MBB3702984.1"/>
    <property type="molecule type" value="Genomic_DNA"/>
</dbReference>
<proteinExistence type="inferred from homology"/>
<dbReference type="InterPro" id="IPR010998">
    <property type="entry name" value="Integrase_recombinase_N"/>
</dbReference>